<evidence type="ECO:0000256" key="5">
    <source>
        <dbReference type="ARBA" id="ARBA00022603"/>
    </source>
</evidence>
<keyword evidence="7" id="KW-0808">Transferase</keyword>
<comment type="cofactor">
    <cofactor evidence="1 26">
        <name>heme</name>
        <dbReference type="ChEBI" id="CHEBI:30413"/>
    </cofactor>
</comment>
<keyword evidence="29" id="KW-1185">Reference proteome</keyword>
<keyword evidence="5" id="KW-0489">Methyltransferase</keyword>
<evidence type="ECO:0000313" key="29">
    <source>
        <dbReference type="Proteomes" id="UP001231189"/>
    </source>
</evidence>
<evidence type="ECO:0000256" key="22">
    <source>
        <dbReference type="ARBA" id="ARBA00042983"/>
    </source>
</evidence>
<evidence type="ECO:0000256" key="4">
    <source>
        <dbReference type="ARBA" id="ARBA00022516"/>
    </source>
</evidence>
<feature type="signal peptide" evidence="27">
    <location>
        <begin position="1"/>
        <end position="22"/>
    </location>
</feature>
<dbReference type="InterPro" id="IPR036396">
    <property type="entry name" value="Cyt_P450_sf"/>
</dbReference>
<gene>
    <name evidence="28" type="ORF">QYE76_029444</name>
</gene>
<keyword evidence="27" id="KW-0732">Signal</keyword>
<accession>A0AAD8QP67</accession>
<evidence type="ECO:0000256" key="14">
    <source>
        <dbReference type="ARBA" id="ARBA00023098"/>
    </source>
</evidence>
<dbReference type="GO" id="GO:0020037">
    <property type="term" value="F:heme binding"/>
    <property type="evidence" value="ECO:0007669"/>
    <property type="project" value="InterPro"/>
</dbReference>
<comment type="pathway">
    <text evidence="18">Steroid biosynthesis; zymosterol biosynthesis; zymosterol from lanosterol: step 1/6.</text>
</comment>
<dbReference type="EMBL" id="JAUUTY010000007">
    <property type="protein sequence ID" value="KAK1605771.1"/>
    <property type="molecule type" value="Genomic_DNA"/>
</dbReference>
<keyword evidence="9" id="KW-0752">Steroid biosynthesis</keyword>
<dbReference type="EC" id="1.14.14.154" evidence="19"/>
<evidence type="ECO:0000256" key="15">
    <source>
        <dbReference type="ARBA" id="ARBA00023136"/>
    </source>
</evidence>
<comment type="subcellular location">
    <subcellularLocation>
        <location evidence="2">Membrane</location>
        <topology evidence="2">Single-pass membrane protein</topology>
    </subcellularLocation>
</comment>
<keyword evidence="4" id="KW-0444">Lipid biosynthesis</keyword>
<evidence type="ECO:0000256" key="10">
    <source>
        <dbReference type="ARBA" id="ARBA00023002"/>
    </source>
</evidence>
<reference evidence="28" key="1">
    <citation type="submission" date="2023-07" db="EMBL/GenBank/DDBJ databases">
        <title>A chromosome-level genome assembly of Lolium multiflorum.</title>
        <authorList>
            <person name="Chen Y."/>
            <person name="Copetti D."/>
            <person name="Kolliker R."/>
            <person name="Studer B."/>
        </authorList>
    </citation>
    <scope>NUCLEOTIDE SEQUENCE</scope>
    <source>
        <strain evidence="28">02402/16</strain>
        <tissue evidence="28">Leaf</tissue>
    </source>
</reference>
<sequence length="487" mass="55509">MELQVSAVWFSIALFLITAVLTKIASRRTTNDHVCTLPPPPEVTLLGILPSLLTKGPEDTMHHLYNKLGSAFTVSFLWKRTTFLVGKEASNVFFQGLESEVTQGNTNEFTVPMFGREMGFAVDYATRTEQTRFFVESLRPAQLRSYVGPMLEEVESYFAKWEDEGVVDLKYEFEELLMLISSRCLVGKEVREKMFGQFCTLYHQIEEGVNFVSFMFPYMPTPVNRRRDRAQIKLTGILAEIVRSRKSFNRAEEDVLQHFIDSTYKDGRGTTEQEVSQMILGLIFAGKHTSAMTTTWTGACLLSHTKSFNAALEEQKEIISKHGDKIDHSVLSEMGILHSCIKEASRLHPALPTLVRQVKKDITVRTKEGMEYGVPRGHTLVNLVMVNGKLPHIYKDPEVYDPNRFRPGREEDKVGGKFSYTSFGGGRHACGGEAYAYMQIKIIFSHLLRNFEMELISPFPKPDWTKFLPEPKGKVMVSYKRRRLPTN</sequence>
<keyword evidence="8 26" id="KW-0479">Metal-binding</keyword>
<protein>
    <recommendedName>
        <fullName evidence="25">Obtusifoliol 14-alpha demethylase</fullName>
        <ecNumber evidence="19">1.14.14.154</ecNumber>
    </recommendedName>
    <alternativeName>
        <fullName evidence="20">CYPLI</fullName>
    </alternativeName>
    <alternativeName>
        <fullName evidence="22">Cytochrome P450 51</fullName>
    </alternativeName>
    <alternativeName>
        <fullName evidence="21">Cytochrome P450-LIA1</fullName>
    </alternativeName>
</protein>
<keyword evidence="12" id="KW-0756">Sterol biosynthesis</keyword>
<evidence type="ECO:0000256" key="27">
    <source>
        <dbReference type="SAM" id="SignalP"/>
    </source>
</evidence>
<dbReference type="InterPro" id="IPR002403">
    <property type="entry name" value="Cyt_P450_E_grp-IV"/>
</dbReference>
<dbReference type="GO" id="GO:0005506">
    <property type="term" value="F:iron ion binding"/>
    <property type="evidence" value="ECO:0007669"/>
    <property type="project" value="InterPro"/>
</dbReference>
<dbReference type="GO" id="GO:0008168">
    <property type="term" value="F:methyltransferase activity"/>
    <property type="evidence" value="ECO:0007669"/>
    <property type="project" value="UniProtKB-KW"/>
</dbReference>
<evidence type="ECO:0000256" key="25">
    <source>
        <dbReference type="ARBA" id="ARBA00072797"/>
    </source>
</evidence>
<dbReference type="PRINTS" id="PR00465">
    <property type="entry name" value="EP450IV"/>
</dbReference>
<dbReference type="Proteomes" id="UP001231189">
    <property type="component" value="Unassembled WGS sequence"/>
</dbReference>
<evidence type="ECO:0000256" key="3">
    <source>
        <dbReference type="ARBA" id="ARBA00010617"/>
    </source>
</evidence>
<keyword evidence="14" id="KW-0443">Lipid metabolism</keyword>
<keyword evidence="13" id="KW-0503">Monooxygenase</keyword>
<dbReference type="PRINTS" id="PR00385">
    <property type="entry name" value="P450"/>
</dbReference>
<evidence type="ECO:0000256" key="9">
    <source>
        <dbReference type="ARBA" id="ARBA00022955"/>
    </source>
</evidence>
<dbReference type="InterPro" id="IPR001128">
    <property type="entry name" value="Cyt_P450"/>
</dbReference>
<dbReference type="PANTHER" id="PTHR24304:SF2">
    <property type="entry name" value="24-HYDROXYCHOLESTEROL 7-ALPHA-HYDROXYLASE"/>
    <property type="match status" value="1"/>
</dbReference>
<keyword evidence="15" id="KW-0472">Membrane</keyword>
<keyword evidence="17" id="KW-0753">Steroid metabolism</keyword>
<evidence type="ECO:0000256" key="23">
    <source>
        <dbReference type="ARBA" id="ARBA00051013"/>
    </source>
</evidence>
<evidence type="ECO:0000256" key="16">
    <source>
        <dbReference type="ARBA" id="ARBA00023166"/>
    </source>
</evidence>
<evidence type="ECO:0000256" key="21">
    <source>
        <dbReference type="ARBA" id="ARBA00042513"/>
    </source>
</evidence>
<keyword evidence="10" id="KW-0560">Oxidoreductase</keyword>
<feature type="chain" id="PRO_5042212778" description="Obtusifoliol 14-alpha demethylase" evidence="27">
    <location>
        <begin position="23"/>
        <end position="487"/>
    </location>
</feature>
<feature type="binding site" description="axial binding residue" evidence="26">
    <location>
        <position position="430"/>
    </location>
    <ligand>
        <name>heme</name>
        <dbReference type="ChEBI" id="CHEBI:30413"/>
    </ligand>
    <ligandPart>
        <name>Fe</name>
        <dbReference type="ChEBI" id="CHEBI:18248"/>
    </ligandPart>
</feature>
<dbReference type="AlphaFoldDB" id="A0AAD8QP67"/>
<comment type="caution">
    <text evidence="28">The sequence shown here is derived from an EMBL/GenBank/DDBJ whole genome shotgun (WGS) entry which is preliminary data.</text>
</comment>
<proteinExistence type="inferred from homology"/>
<dbReference type="InterPro" id="IPR050529">
    <property type="entry name" value="CYP450_sterol_14alpha_dmase"/>
</dbReference>
<organism evidence="28 29">
    <name type="scientific">Lolium multiflorum</name>
    <name type="common">Italian ryegrass</name>
    <name type="synonym">Lolium perenne subsp. multiflorum</name>
    <dbReference type="NCBI Taxonomy" id="4521"/>
    <lineage>
        <taxon>Eukaryota</taxon>
        <taxon>Viridiplantae</taxon>
        <taxon>Streptophyta</taxon>
        <taxon>Embryophyta</taxon>
        <taxon>Tracheophyta</taxon>
        <taxon>Spermatophyta</taxon>
        <taxon>Magnoliopsida</taxon>
        <taxon>Liliopsida</taxon>
        <taxon>Poales</taxon>
        <taxon>Poaceae</taxon>
        <taxon>BOP clade</taxon>
        <taxon>Pooideae</taxon>
        <taxon>Poodae</taxon>
        <taxon>Poeae</taxon>
        <taxon>Poeae Chloroplast Group 2 (Poeae type)</taxon>
        <taxon>Loliodinae</taxon>
        <taxon>Loliinae</taxon>
        <taxon>Lolium</taxon>
    </lineage>
</organism>
<name>A0AAD8QP67_LOLMU</name>
<evidence type="ECO:0000256" key="24">
    <source>
        <dbReference type="ARBA" id="ARBA00058467"/>
    </source>
</evidence>
<dbReference type="SUPFAM" id="SSF48264">
    <property type="entry name" value="Cytochrome P450"/>
    <property type="match status" value="1"/>
</dbReference>
<evidence type="ECO:0000256" key="17">
    <source>
        <dbReference type="ARBA" id="ARBA00023221"/>
    </source>
</evidence>
<dbReference type="Gene3D" id="1.10.630.10">
    <property type="entry name" value="Cytochrome P450"/>
    <property type="match status" value="1"/>
</dbReference>
<dbReference type="GO" id="GO:0016126">
    <property type="term" value="P:sterol biosynthetic process"/>
    <property type="evidence" value="ECO:0007669"/>
    <property type="project" value="UniProtKB-KW"/>
</dbReference>
<evidence type="ECO:0000256" key="1">
    <source>
        <dbReference type="ARBA" id="ARBA00001971"/>
    </source>
</evidence>
<dbReference type="GO" id="GO:0016020">
    <property type="term" value="C:membrane"/>
    <property type="evidence" value="ECO:0007669"/>
    <property type="project" value="UniProtKB-SubCell"/>
</dbReference>
<evidence type="ECO:0000256" key="8">
    <source>
        <dbReference type="ARBA" id="ARBA00022723"/>
    </source>
</evidence>
<evidence type="ECO:0000256" key="20">
    <source>
        <dbReference type="ARBA" id="ARBA00042370"/>
    </source>
</evidence>
<keyword evidence="16" id="KW-1207">Sterol metabolism</keyword>
<evidence type="ECO:0000313" key="28">
    <source>
        <dbReference type="EMBL" id="KAK1605771.1"/>
    </source>
</evidence>
<evidence type="ECO:0000256" key="11">
    <source>
        <dbReference type="ARBA" id="ARBA00023004"/>
    </source>
</evidence>
<evidence type="ECO:0000256" key="2">
    <source>
        <dbReference type="ARBA" id="ARBA00004167"/>
    </source>
</evidence>
<evidence type="ECO:0000256" key="19">
    <source>
        <dbReference type="ARBA" id="ARBA00038974"/>
    </source>
</evidence>
<evidence type="ECO:0000256" key="26">
    <source>
        <dbReference type="PIRSR" id="PIRSR602403-1"/>
    </source>
</evidence>
<comment type="catalytic activity">
    <reaction evidence="23">
        <text>a 14alpha-methyl steroid + 3 reduced [NADPH--hemoprotein reductase] + 3 O2 = a Delta(14) steroid + formate + 3 oxidized [NADPH--hemoprotein reductase] + 4 H2O + 4 H(+)</text>
        <dbReference type="Rhea" id="RHEA:54028"/>
        <dbReference type="Rhea" id="RHEA-COMP:11964"/>
        <dbReference type="Rhea" id="RHEA-COMP:11965"/>
        <dbReference type="ChEBI" id="CHEBI:15377"/>
        <dbReference type="ChEBI" id="CHEBI:15378"/>
        <dbReference type="ChEBI" id="CHEBI:15379"/>
        <dbReference type="ChEBI" id="CHEBI:15740"/>
        <dbReference type="ChEBI" id="CHEBI:57618"/>
        <dbReference type="ChEBI" id="CHEBI:58210"/>
        <dbReference type="ChEBI" id="CHEBI:138029"/>
        <dbReference type="ChEBI" id="CHEBI:138031"/>
        <dbReference type="EC" id="1.14.14.154"/>
    </reaction>
</comment>
<evidence type="ECO:0000256" key="13">
    <source>
        <dbReference type="ARBA" id="ARBA00023033"/>
    </source>
</evidence>
<evidence type="ECO:0000256" key="12">
    <source>
        <dbReference type="ARBA" id="ARBA00023011"/>
    </source>
</evidence>
<comment type="similarity">
    <text evidence="3">Belongs to the cytochrome P450 family.</text>
</comment>
<evidence type="ECO:0000256" key="6">
    <source>
        <dbReference type="ARBA" id="ARBA00022617"/>
    </source>
</evidence>
<dbReference type="GO" id="GO:0008398">
    <property type="term" value="F:sterol 14-demethylase activity"/>
    <property type="evidence" value="ECO:0007669"/>
    <property type="project" value="UniProtKB-EC"/>
</dbReference>
<dbReference type="CDD" id="cd11042">
    <property type="entry name" value="CYP51-like"/>
    <property type="match status" value="1"/>
</dbReference>
<dbReference type="FunFam" id="1.10.630.10:FF:000028">
    <property type="entry name" value="Cytochrome p450 51g1"/>
    <property type="match status" value="1"/>
</dbReference>
<dbReference type="GO" id="GO:0032259">
    <property type="term" value="P:methylation"/>
    <property type="evidence" value="ECO:0007669"/>
    <property type="project" value="UniProtKB-KW"/>
</dbReference>
<keyword evidence="11 26" id="KW-0408">Iron</keyword>
<evidence type="ECO:0000256" key="7">
    <source>
        <dbReference type="ARBA" id="ARBA00022679"/>
    </source>
</evidence>
<dbReference type="Pfam" id="PF00067">
    <property type="entry name" value="p450"/>
    <property type="match status" value="1"/>
</dbReference>
<evidence type="ECO:0000256" key="18">
    <source>
        <dbReference type="ARBA" id="ARBA00037887"/>
    </source>
</evidence>
<comment type="function">
    <text evidence="24">Catalyzes the 14-alpha demethylation of obtusifoliol to 4 alpha-methyl-5 alpha-ergosta-8,14,24(28)-trien-3 beta-ol.</text>
</comment>
<dbReference type="PANTHER" id="PTHR24304">
    <property type="entry name" value="CYTOCHROME P450 FAMILY 7"/>
    <property type="match status" value="1"/>
</dbReference>
<keyword evidence="6 26" id="KW-0349">Heme</keyword>